<dbReference type="Proteomes" id="UP000198806">
    <property type="component" value="Unassembled WGS sequence"/>
</dbReference>
<name>A0A1I5BP84_9FIRM</name>
<evidence type="ECO:0000256" key="2">
    <source>
        <dbReference type="SAM" id="Phobius"/>
    </source>
</evidence>
<dbReference type="STRING" id="1527.SAMN04489757_101128"/>
<feature type="transmembrane region" description="Helical" evidence="2">
    <location>
        <begin position="77"/>
        <end position="95"/>
    </location>
</feature>
<protein>
    <submittedName>
        <fullName evidence="3">Uncharacterized protein</fullName>
    </submittedName>
</protein>
<evidence type="ECO:0000256" key="1">
    <source>
        <dbReference type="SAM" id="MobiDB-lite"/>
    </source>
</evidence>
<organism evidence="3 4">
    <name type="scientific">Anaerocolumna aminovalerica</name>
    <dbReference type="NCBI Taxonomy" id="1527"/>
    <lineage>
        <taxon>Bacteria</taxon>
        <taxon>Bacillati</taxon>
        <taxon>Bacillota</taxon>
        <taxon>Clostridia</taxon>
        <taxon>Lachnospirales</taxon>
        <taxon>Lachnospiraceae</taxon>
        <taxon>Anaerocolumna</taxon>
    </lineage>
</organism>
<feature type="region of interest" description="Disordered" evidence="1">
    <location>
        <begin position="136"/>
        <end position="163"/>
    </location>
</feature>
<reference evidence="3 4" key="1">
    <citation type="submission" date="2016-10" db="EMBL/GenBank/DDBJ databases">
        <authorList>
            <person name="de Groot N.N."/>
        </authorList>
    </citation>
    <scope>NUCLEOTIDE SEQUENCE [LARGE SCALE GENOMIC DNA]</scope>
    <source>
        <strain evidence="3 4">DSM 1283</strain>
    </source>
</reference>
<proteinExistence type="predicted"/>
<feature type="compositionally biased region" description="Basic and acidic residues" evidence="1">
    <location>
        <begin position="143"/>
        <end position="163"/>
    </location>
</feature>
<gene>
    <name evidence="3" type="ORF">SAMN04489757_101128</name>
</gene>
<dbReference type="EMBL" id="FOWD01000001">
    <property type="protein sequence ID" value="SFN76533.1"/>
    <property type="molecule type" value="Genomic_DNA"/>
</dbReference>
<sequence>MDHQEDFSMPSRAEYIKLARESCTRNLNAPGLNSKNNSKMKDDNKDIRYNFLKKKDTSDYYNFSQGEFDIPNSTMRIFIIRAICAFMLFLTVFIIDKLKIEFKGISSNSIKELVSSNQGMEEAENFFVSLFDKEKVNEDEESKENRKNNENNENNENKTNKER</sequence>
<dbReference type="RefSeq" id="WP_091683558.1">
    <property type="nucleotide sequence ID" value="NZ_BAABFM010000003.1"/>
</dbReference>
<evidence type="ECO:0000313" key="3">
    <source>
        <dbReference type="EMBL" id="SFN76533.1"/>
    </source>
</evidence>
<dbReference type="OrthoDB" id="2049648at2"/>
<keyword evidence="2" id="KW-0472">Membrane</keyword>
<evidence type="ECO:0000313" key="4">
    <source>
        <dbReference type="Proteomes" id="UP000198806"/>
    </source>
</evidence>
<dbReference type="AlphaFoldDB" id="A0A1I5BP84"/>
<keyword evidence="2" id="KW-0812">Transmembrane</keyword>
<keyword evidence="2" id="KW-1133">Transmembrane helix</keyword>
<accession>A0A1I5BP84</accession>
<keyword evidence="4" id="KW-1185">Reference proteome</keyword>